<proteinExistence type="predicted"/>
<name>A0A062V4X8_9PROT</name>
<dbReference type="PANTHER" id="PTHR35802:SF1">
    <property type="entry name" value="PROTEASE SYNTHASE AND SPORULATION PROTEIN PAI 2"/>
    <property type="match status" value="1"/>
</dbReference>
<dbReference type="Pfam" id="PF04299">
    <property type="entry name" value="FMN_bind_2"/>
    <property type="match status" value="1"/>
</dbReference>
<dbReference type="STRING" id="1280954.HPO_16995"/>
<dbReference type="RefSeq" id="WP_051612742.1">
    <property type="nucleotide sequence ID" value="NZ_ARYM01000027.1"/>
</dbReference>
<sequence>MSAQFSSVPQADILRFAAENPLAWVVPTAAPADAILMPLLMETDAAGTPLSLLGHLPRSAPLIPRLWENPKATCLFLGPHAYVQPSWISKSGWAPTWNFVSLKVTGAITLDDAFTEPAIHALVTHMETRNGSGWTAAEIGPRFDSLLQGIIGFRMQIDSLQPRFKTGQDESGTSRTEIHAALEGHPLQAWMKMP</sequence>
<dbReference type="OrthoDB" id="9794948at2"/>
<dbReference type="PANTHER" id="PTHR35802">
    <property type="entry name" value="PROTEASE SYNTHASE AND SPORULATION PROTEIN PAI 2"/>
    <property type="match status" value="1"/>
</dbReference>
<evidence type="ECO:0000313" key="1">
    <source>
        <dbReference type="EMBL" id="KCZ97015.1"/>
    </source>
</evidence>
<protein>
    <recommendedName>
        <fullName evidence="3">FMN-binding protein</fullName>
    </recommendedName>
</protein>
<gene>
    <name evidence="1" type="ORF">HPO_16995</name>
</gene>
<dbReference type="Gene3D" id="2.30.110.10">
    <property type="entry name" value="Electron Transport, Fmn-binding Protein, Chain A"/>
    <property type="match status" value="1"/>
</dbReference>
<organism evidence="1 2">
    <name type="scientific">Hyphomonas polymorpha PS728</name>
    <dbReference type="NCBI Taxonomy" id="1280954"/>
    <lineage>
        <taxon>Bacteria</taxon>
        <taxon>Pseudomonadati</taxon>
        <taxon>Pseudomonadota</taxon>
        <taxon>Alphaproteobacteria</taxon>
        <taxon>Hyphomonadales</taxon>
        <taxon>Hyphomonadaceae</taxon>
        <taxon>Hyphomonas</taxon>
    </lineage>
</organism>
<dbReference type="Proteomes" id="UP000027100">
    <property type="component" value="Unassembled WGS sequence"/>
</dbReference>
<comment type="caution">
    <text evidence="1">The sequence shown here is derived from an EMBL/GenBank/DDBJ whole genome shotgun (WGS) entry which is preliminary data.</text>
</comment>
<evidence type="ECO:0008006" key="3">
    <source>
        <dbReference type="Google" id="ProtNLM"/>
    </source>
</evidence>
<dbReference type="PATRIC" id="fig|1280954.3.peg.3431"/>
<evidence type="ECO:0000313" key="2">
    <source>
        <dbReference type="Proteomes" id="UP000027100"/>
    </source>
</evidence>
<dbReference type="EMBL" id="ARYM01000027">
    <property type="protein sequence ID" value="KCZ97015.1"/>
    <property type="molecule type" value="Genomic_DNA"/>
</dbReference>
<dbReference type="AlphaFoldDB" id="A0A062V4X8"/>
<dbReference type="eggNOG" id="COG2808">
    <property type="taxonomic scope" value="Bacteria"/>
</dbReference>
<accession>A0A062V4X8</accession>
<reference evidence="1 2" key="1">
    <citation type="journal article" date="2014" name="Antonie Van Leeuwenhoek">
        <title>Hyphomonas beringensis sp. nov. and Hyphomonas chukchiensis sp. nov., isolated from surface seawater of the Bering Sea and Chukchi Sea.</title>
        <authorList>
            <person name="Li C."/>
            <person name="Lai Q."/>
            <person name="Li G."/>
            <person name="Dong C."/>
            <person name="Wang J."/>
            <person name="Liao Y."/>
            <person name="Shao Z."/>
        </authorList>
    </citation>
    <scope>NUCLEOTIDE SEQUENCE [LARGE SCALE GENOMIC DNA]</scope>
    <source>
        <strain evidence="1 2">PS728</strain>
    </source>
</reference>
<dbReference type="InterPro" id="IPR012349">
    <property type="entry name" value="Split_barrel_FMN-bd"/>
</dbReference>
<dbReference type="SUPFAM" id="SSF50475">
    <property type="entry name" value="FMN-binding split barrel"/>
    <property type="match status" value="1"/>
</dbReference>
<dbReference type="InterPro" id="IPR007396">
    <property type="entry name" value="TR_PAI2-type"/>
</dbReference>
<keyword evidence="2" id="KW-1185">Reference proteome</keyword>